<keyword evidence="2" id="KW-0560">Oxidoreductase</keyword>
<evidence type="ECO:0000313" key="4">
    <source>
        <dbReference type="Proteomes" id="UP000189670"/>
    </source>
</evidence>
<protein>
    <submittedName>
        <fullName evidence="3">Uncharacterized protein</fullName>
    </submittedName>
</protein>
<comment type="similarity">
    <text evidence="1">Belongs to the short-chain dehydrogenases/reductases (SDR) family.</text>
</comment>
<evidence type="ECO:0000256" key="1">
    <source>
        <dbReference type="ARBA" id="ARBA00006484"/>
    </source>
</evidence>
<proteinExistence type="inferred from homology"/>
<dbReference type="Pfam" id="PF00106">
    <property type="entry name" value="adh_short"/>
    <property type="match status" value="1"/>
</dbReference>
<organism evidence="3 4">
    <name type="scientific">Candidatus Magnetoglobus multicellularis str. Araruama</name>
    <dbReference type="NCBI Taxonomy" id="890399"/>
    <lineage>
        <taxon>Bacteria</taxon>
        <taxon>Pseudomonadati</taxon>
        <taxon>Thermodesulfobacteriota</taxon>
        <taxon>Desulfobacteria</taxon>
        <taxon>Desulfobacterales</taxon>
        <taxon>Desulfobacteraceae</taxon>
        <taxon>Candidatus Magnetoglobus</taxon>
    </lineage>
</organism>
<accession>A0A1V1PF74</accession>
<dbReference type="InterPro" id="IPR002347">
    <property type="entry name" value="SDR_fam"/>
</dbReference>
<dbReference type="Gene3D" id="3.40.50.720">
    <property type="entry name" value="NAD(P)-binding Rossmann-like Domain"/>
    <property type="match status" value="1"/>
</dbReference>
<sequence>MHHKQKSVILTGSSGLLGSAITDILLTNNWHVIAIDLKKPEHIPDGMSFISFDLTQIDSYYSLKKNIIETSHNIKGLINNAAANPTIDHNIKSFGKFEDIDLNEWHHEIQLNLNAPVFLIKMLLDVFNHDDGQHCKIVNMISTYGIVPPNQDIYQPLSQKKGLKLLNPFHIQ</sequence>
<dbReference type="PANTHER" id="PTHR43639">
    <property type="entry name" value="OXIDOREDUCTASE, SHORT-CHAIN DEHYDROGENASE/REDUCTASE FAMILY (AFU_ORTHOLOGUE AFUA_5G02870)"/>
    <property type="match status" value="1"/>
</dbReference>
<dbReference type="SUPFAM" id="SSF51735">
    <property type="entry name" value="NAD(P)-binding Rossmann-fold domains"/>
    <property type="match status" value="1"/>
</dbReference>
<dbReference type="AlphaFoldDB" id="A0A1V1PF74"/>
<evidence type="ECO:0000313" key="3">
    <source>
        <dbReference type="EMBL" id="ETR73572.1"/>
    </source>
</evidence>
<evidence type="ECO:0000256" key="2">
    <source>
        <dbReference type="ARBA" id="ARBA00023002"/>
    </source>
</evidence>
<comment type="caution">
    <text evidence="3">The sequence shown here is derived from an EMBL/GenBank/DDBJ whole genome shotgun (WGS) entry which is preliminary data.</text>
</comment>
<name>A0A1V1PF74_9BACT</name>
<reference evidence="4" key="1">
    <citation type="submission" date="2012-11" db="EMBL/GenBank/DDBJ databases">
        <authorList>
            <person name="Lucero-Rivera Y.E."/>
            <person name="Tovar-Ramirez D."/>
        </authorList>
    </citation>
    <scope>NUCLEOTIDE SEQUENCE [LARGE SCALE GENOMIC DNA]</scope>
    <source>
        <strain evidence="4">Araruama</strain>
    </source>
</reference>
<dbReference type="EMBL" id="ATBP01000051">
    <property type="protein sequence ID" value="ETR73572.1"/>
    <property type="molecule type" value="Genomic_DNA"/>
</dbReference>
<gene>
    <name evidence="3" type="ORF">OMM_00857</name>
</gene>
<dbReference type="Proteomes" id="UP000189670">
    <property type="component" value="Unassembled WGS sequence"/>
</dbReference>
<dbReference type="GO" id="GO:0016491">
    <property type="term" value="F:oxidoreductase activity"/>
    <property type="evidence" value="ECO:0007669"/>
    <property type="project" value="UniProtKB-KW"/>
</dbReference>
<dbReference type="PANTHER" id="PTHR43639:SF1">
    <property type="entry name" value="SHORT-CHAIN DEHYDROGENASE_REDUCTASE FAMILY PROTEIN"/>
    <property type="match status" value="1"/>
</dbReference>
<dbReference type="InterPro" id="IPR036291">
    <property type="entry name" value="NAD(P)-bd_dom_sf"/>
</dbReference>